<feature type="transmembrane region" description="Helical" evidence="13">
    <location>
        <begin position="72"/>
        <end position="89"/>
    </location>
</feature>
<feature type="transmembrane region" description="Helical" evidence="13">
    <location>
        <begin position="109"/>
        <end position="128"/>
    </location>
</feature>
<keyword evidence="5 13" id="KW-0812">Transmembrane</keyword>
<reference evidence="14 15" key="1">
    <citation type="journal article" date="2019" name="Int. J. Syst. Evol. Microbiol.">
        <title>The Global Catalogue of Microorganisms (GCM) 10K type strain sequencing project: providing services to taxonomists for standard genome sequencing and annotation.</title>
        <authorList>
            <consortium name="The Broad Institute Genomics Platform"/>
            <consortium name="The Broad Institute Genome Sequencing Center for Infectious Disease"/>
            <person name="Wu L."/>
            <person name="Ma J."/>
        </authorList>
    </citation>
    <scope>NUCLEOTIDE SEQUENCE [LARGE SCALE GENOMIC DNA]</scope>
    <source>
        <strain evidence="14 15">JCM 15628</strain>
    </source>
</reference>
<gene>
    <name evidence="14" type="ORF">GCM10009817_02780</name>
</gene>
<dbReference type="EMBL" id="BAAAPU010000002">
    <property type="protein sequence ID" value="GAA1966416.1"/>
    <property type="molecule type" value="Genomic_DNA"/>
</dbReference>
<keyword evidence="4" id="KW-0633">Potassium transport</keyword>
<dbReference type="Pfam" id="PF06736">
    <property type="entry name" value="TMEM175"/>
    <property type="match status" value="1"/>
</dbReference>
<evidence type="ECO:0000256" key="1">
    <source>
        <dbReference type="ARBA" id="ARBA00004141"/>
    </source>
</evidence>
<evidence type="ECO:0000256" key="2">
    <source>
        <dbReference type="ARBA" id="ARBA00006920"/>
    </source>
</evidence>
<evidence type="ECO:0000256" key="10">
    <source>
        <dbReference type="ARBA" id="ARBA00023136"/>
    </source>
</evidence>
<evidence type="ECO:0000313" key="14">
    <source>
        <dbReference type="EMBL" id="GAA1966416.1"/>
    </source>
</evidence>
<keyword evidence="10 13" id="KW-0472">Membrane</keyword>
<evidence type="ECO:0008006" key="16">
    <source>
        <dbReference type="Google" id="ProtNLM"/>
    </source>
</evidence>
<proteinExistence type="inferred from homology"/>
<keyword evidence="15" id="KW-1185">Reference proteome</keyword>
<dbReference type="PANTHER" id="PTHR31462">
    <property type="entry name" value="ENDOSOMAL/LYSOSOMAL POTASSIUM CHANNEL TMEM175"/>
    <property type="match status" value="1"/>
</dbReference>
<keyword evidence="6" id="KW-0631">Potassium channel</keyword>
<comment type="caution">
    <text evidence="14">The sequence shown here is derived from an EMBL/GenBank/DDBJ whole genome shotgun (WGS) entry which is preliminary data.</text>
</comment>
<sequence length="203" mass="22202">MEAFSDGVLAVAITLLVLDLHASAAEPETLATQLQRGWPSFAAYAVSFFVIGVVWINHHAVVNLVAHVDRRLLFYNLLLLFFVSTIPFTTSTLAEYLYPSHGASTSVAVLLYGVSTEGMAVAFTLMLWHMTRAELTTRPVTRQQANRAVLRFGVGTLVYPVVTLVGIISAPTMLLLYAALTAYYAFEQTPILSDRPPRGPQAT</sequence>
<evidence type="ECO:0000256" key="9">
    <source>
        <dbReference type="ARBA" id="ARBA00023065"/>
    </source>
</evidence>
<evidence type="ECO:0000256" key="7">
    <source>
        <dbReference type="ARBA" id="ARBA00022958"/>
    </source>
</evidence>
<feature type="transmembrane region" description="Helical" evidence="13">
    <location>
        <begin position="41"/>
        <end position="65"/>
    </location>
</feature>
<feature type="transmembrane region" description="Helical" evidence="13">
    <location>
        <begin position="149"/>
        <end position="180"/>
    </location>
</feature>
<name>A0ABN2RBI7_9MICO</name>
<evidence type="ECO:0000256" key="5">
    <source>
        <dbReference type="ARBA" id="ARBA00022692"/>
    </source>
</evidence>
<accession>A0ABN2RBI7</accession>
<comment type="catalytic activity">
    <reaction evidence="12">
        <text>K(+)(in) = K(+)(out)</text>
        <dbReference type="Rhea" id="RHEA:29463"/>
        <dbReference type="ChEBI" id="CHEBI:29103"/>
    </reaction>
</comment>
<keyword evidence="3" id="KW-0813">Transport</keyword>
<keyword evidence="11" id="KW-0407">Ion channel</keyword>
<dbReference type="InterPro" id="IPR010617">
    <property type="entry name" value="TMEM175-like"/>
</dbReference>
<organism evidence="14 15">
    <name type="scientific">Terrabacter lapilli</name>
    <dbReference type="NCBI Taxonomy" id="436231"/>
    <lineage>
        <taxon>Bacteria</taxon>
        <taxon>Bacillati</taxon>
        <taxon>Actinomycetota</taxon>
        <taxon>Actinomycetes</taxon>
        <taxon>Micrococcales</taxon>
        <taxon>Intrasporangiaceae</taxon>
        <taxon>Terrabacter</taxon>
    </lineage>
</organism>
<comment type="subcellular location">
    <subcellularLocation>
        <location evidence="1">Membrane</location>
        <topology evidence="1">Multi-pass membrane protein</topology>
    </subcellularLocation>
</comment>
<keyword evidence="9" id="KW-0406">Ion transport</keyword>
<evidence type="ECO:0000256" key="3">
    <source>
        <dbReference type="ARBA" id="ARBA00022448"/>
    </source>
</evidence>
<evidence type="ECO:0000256" key="11">
    <source>
        <dbReference type="ARBA" id="ARBA00023303"/>
    </source>
</evidence>
<evidence type="ECO:0000313" key="15">
    <source>
        <dbReference type="Proteomes" id="UP001500013"/>
    </source>
</evidence>
<protein>
    <recommendedName>
        <fullName evidence="16">DUF1211 domain-containing protein</fullName>
    </recommendedName>
</protein>
<keyword evidence="8 13" id="KW-1133">Transmembrane helix</keyword>
<dbReference type="PANTHER" id="PTHR31462:SF5">
    <property type="entry name" value="ENDOSOMAL_LYSOSOMAL PROTON CHANNEL TMEM175"/>
    <property type="match status" value="1"/>
</dbReference>
<evidence type="ECO:0000256" key="12">
    <source>
        <dbReference type="ARBA" id="ARBA00034430"/>
    </source>
</evidence>
<keyword evidence="7" id="KW-0630">Potassium</keyword>
<comment type="similarity">
    <text evidence="2">Belongs to the TMEM175 family.</text>
</comment>
<evidence type="ECO:0000256" key="8">
    <source>
        <dbReference type="ARBA" id="ARBA00022989"/>
    </source>
</evidence>
<evidence type="ECO:0000256" key="4">
    <source>
        <dbReference type="ARBA" id="ARBA00022538"/>
    </source>
</evidence>
<dbReference type="Proteomes" id="UP001500013">
    <property type="component" value="Unassembled WGS sequence"/>
</dbReference>
<dbReference type="RefSeq" id="WP_344057684.1">
    <property type="nucleotide sequence ID" value="NZ_BAAAPU010000002.1"/>
</dbReference>
<evidence type="ECO:0000256" key="6">
    <source>
        <dbReference type="ARBA" id="ARBA00022826"/>
    </source>
</evidence>
<evidence type="ECO:0000256" key="13">
    <source>
        <dbReference type="SAM" id="Phobius"/>
    </source>
</evidence>